<accession>A0A565C696</accession>
<dbReference type="OrthoDB" id="1110222at2759"/>
<dbReference type="EMBL" id="CABITT030000006">
    <property type="protein sequence ID" value="VVB09171.1"/>
    <property type="molecule type" value="Genomic_DNA"/>
</dbReference>
<evidence type="ECO:0000313" key="2">
    <source>
        <dbReference type="Proteomes" id="UP000489600"/>
    </source>
</evidence>
<dbReference type="Proteomes" id="UP000489600">
    <property type="component" value="Unassembled WGS sequence"/>
</dbReference>
<keyword evidence="2" id="KW-1185">Reference proteome</keyword>
<dbReference type="AlphaFoldDB" id="A0A565C696"/>
<protein>
    <submittedName>
        <fullName evidence="1">Uncharacterized protein</fullName>
    </submittedName>
</protein>
<sequence length="223" mass="25454">MENRIPGQKSPMAVRPFFEEDVEFVGVEPEGTENAMEQALKEGIVGEAGPLKRIIVQKVPENYIGDSGPRIMGIPLQSTVREAFNARDWSAQSRSRNGLIRNVKDLLRTYDPQDNNMRSDVYSWGDITQAGRGSVRTFQSWRTMMSWLFTRSRNGTSSTLKRIVAQATVYGLWKERNSRIHNGISLTSDNIFMQIDRSIRDTLLARRFRKGCCGLLSKWSRFS</sequence>
<organism evidence="1 2">
    <name type="scientific">Arabis nemorensis</name>
    <dbReference type="NCBI Taxonomy" id="586526"/>
    <lineage>
        <taxon>Eukaryota</taxon>
        <taxon>Viridiplantae</taxon>
        <taxon>Streptophyta</taxon>
        <taxon>Embryophyta</taxon>
        <taxon>Tracheophyta</taxon>
        <taxon>Spermatophyta</taxon>
        <taxon>Magnoliopsida</taxon>
        <taxon>eudicotyledons</taxon>
        <taxon>Gunneridae</taxon>
        <taxon>Pentapetalae</taxon>
        <taxon>rosids</taxon>
        <taxon>malvids</taxon>
        <taxon>Brassicales</taxon>
        <taxon>Brassicaceae</taxon>
        <taxon>Arabideae</taxon>
        <taxon>Arabis</taxon>
    </lineage>
</organism>
<name>A0A565C696_9BRAS</name>
<comment type="caution">
    <text evidence="1">The sequence shown here is derived from an EMBL/GenBank/DDBJ whole genome shotgun (WGS) entry which is preliminary data.</text>
</comment>
<evidence type="ECO:0000313" key="1">
    <source>
        <dbReference type="EMBL" id="VVB09171.1"/>
    </source>
</evidence>
<reference evidence="1" key="1">
    <citation type="submission" date="2019-07" db="EMBL/GenBank/DDBJ databases">
        <authorList>
            <person name="Dittberner H."/>
        </authorList>
    </citation>
    <scope>NUCLEOTIDE SEQUENCE [LARGE SCALE GENOMIC DNA]</scope>
</reference>
<gene>
    <name evidence="1" type="ORF">ANE_LOCUS19615</name>
</gene>
<proteinExistence type="predicted"/>